<organism evidence="1 2">
    <name type="scientific">Chryseobacterium vietnamense</name>
    <dbReference type="NCBI Taxonomy" id="866785"/>
    <lineage>
        <taxon>Bacteria</taxon>
        <taxon>Pseudomonadati</taxon>
        <taxon>Bacteroidota</taxon>
        <taxon>Flavobacteriia</taxon>
        <taxon>Flavobacteriales</taxon>
        <taxon>Weeksellaceae</taxon>
        <taxon>Chryseobacterium group</taxon>
        <taxon>Chryseobacterium</taxon>
    </lineage>
</organism>
<dbReference type="Proteomes" id="UP001184833">
    <property type="component" value="Unassembled WGS sequence"/>
</dbReference>
<name>A0ACC6J3G7_9FLAO</name>
<gene>
    <name evidence="1" type="ORF">J2786_000503</name>
</gene>
<keyword evidence="2" id="KW-1185">Reference proteome</keyword>
<sequence length="63" mass="7642">MESGTDKKEENWATEKELDRKIEELKEDREREKEEKLEKLIIQIIVSSTLKEYYEKSDKIPKI</sequence>
<accession>A0ACC6J3G7</accession>
<protein>
    <submittedName>
        <fullName evidence="1">Uncharacterized protein</fullName>
    </submittedName>
</protein>
<comment type="caution">
    <text evidence="1">The sequence shown here is derived from an EMBL/GenBank/DDBJ whole genome shotgun (WGS) entry which is preliminary data.</text>
</comment>
<evidence type="ECO:0000313" key="1">
    <source>
        <dbReference type="EMBL" id="MDR6457410.1"/>
    </source>
</evidence>
<evidence type="ECO:0000313" key="2">
    <source>
        <dbReference type="Proteomes" id="UP001184833"/>
    </source>
</evidence>
<proteinExistence type="predicted"/>
<reference evidence="1" key="1">
    <citation type="submission" date="2023-07" db="EMBL/GenBank/DDBJ databases">
        <title>Sorghum-associated microbial communities from plants grown in Nebraska, USA.</title>
        <authorList>
            <person name="Schachtman D."/>
        </authorList>
    </citation>
    <scope>NUCLEOTIDE SEQUENCE</scope>
    <source>
        <strain evidence="1">DS2329</strain>
    </source>
</reference>
<dbReference type="EMBL" id="JAVDQX010000001">
    <property type="protein sequence ID" value="MDR6457410.1"/>
    <property type="molecule type" value="Genomic_DNA"/>
</dbReference>